<feature type="region of interest" description="Disordered" evidence="1">
    <location>
        <begin position="556"/>
        <end position="624"/>
    </location>
</feature>
<dbReference type="Proteomes" id="UP001642483">
    <property type="component" value="Unassembled WGS sequence"/>
</dbReference>
<reference evidence="2 3" key="1">
    <citation type="submission" date="2024-02" db="EMBL/GenBank/DDBJ databases">
        <authorList>
            <person name="Daric V."/>
            <person name="Darras S."/>
        </authorList>
    </citation>
    <scope>NUCLEOTIDE SEQUENCE [LARGE SCALE GENOMIC DNA]</scope>
</reference>
<feature type="compositionally biased region" description="Polar residues" evidence="1">
    <location>
        <begin position="411"/>
        <end position="421"/>
    </location>
</feature>
<evidence type="ECO:0000313" key="3">
    <source>
        <dbReference type="Proteomes" id="UP001642483"/>
    </source>
</evidence>
<dbReference type="EMBL" id="CAWYQH010000001">
    <property type="protein sequence ID" value="CAK8672772.1"/>
    <property type="molecule type" value="Genomic_DNA"/>
</dbReference>
<comment type="caution">
    <text evidence="2">The sequence shown here is derived from an EMBL/GenBank/DDBJ whole genome shotgun (WGS) entry which is preliminary data.</text>
</comment>
<feature type="compositionally biased region" description="Basic and acidic residues" evidence="1">
    <location>
        <begin position="50"/>
        <end position="63"/>
    </location>
</feature>
<feature type="compositionally biased region" description="Basic residues" evidence="1">
    <location>
        <begin position="603"/>
        <end position="612"/>
    </location>
</feature>
<feature type="compositionally biased region" description="Polar residues" evidence="1">
    <location>
        <begin position="568"/>
        <end position="579"/>
    </location>
</feature>
<feature type="compositionally biased region" description="Basic and acidic residues" evidence="1">
    <location>
        <begin position="26"/>
        <end position="36"/>
    </location>
</feature>
<feature type="region of interest" description="Disordered" evidence="1">
    <location>
        <begin position="179"/>
        <end position="198"/>
    </location>
</feature>
<protein>
    <submittedName>
        <fullName evidence="2">Uncharacterized protein</fullName>
    </submittedName>
</protein>
<name>A0ABP0F3E4_CLALP</name>
<feature type="compositionally biased region" description="Basic residues" evidence="1">
    <location>
        <begin position="585"/>
        <end position="595"/>
    </location>
</feature>
<feature type="compositionally biased region" description="Basic and acidic residues" evidence="1">
    <location>
        <begin position="613"/>
        <end position="624"/>
    </location>
</feature>
<feature type="region of interest" description="Disordered" evidence="1">
    <location>
        <begin position="26"/>
        <end position="63"/>
    </location>
</feature>
<evidence type="ECO:0000256" key="1">
    <source>
        <dbReference type="SAM" id="MobiDB-lite"/>
    </source>
</evidence>
<accession>A0ABP0F3E4</accession>
<feature type="region of interest" description="Disordered" evidence="1">
    <location>
        <begin position="384"/>
        <end position="421"/>
    </location>
</feature>
<keyword evidence="3" id="KW-1185">Reference proteome</keyword>
<proteinExistence type="predicted"/>
<sequence length="713" mass="80125">MNMDKSKQYTLQVGNKTYSIVCTEESLSKRSHDKKTQQRLCQETNRRRRSMEEQKRLAEEREVRRRSLELSKRHQRQIEATQKYQRTFIVKHGRKNKILYGKKRSSLCGNVPGKFQAKTGTKSTNTNSVARSPQLHHNLMIEEDYVEATAEAFDQTMTFQSQLLKYDQNKPSEKNPENLCFNEHSPSKSITDEQQDSAESEVYTITPPSTATKSQFFNQRCFLESTERLLSREKVTAPNHLPSHHSPLQTLASPDMAVNNADDSSVEKILMSNLTDKLSIQSLLYSSKIPDKEYLGNCEETTTNLNTKNIVTTTQGSNKSEAVLNIADGDVIEDNAKHLLSIHSGLPALRKIPHFYVKSYHAWSTMNKKSPDLAELEINCSVESNKPKPSITTSKSVAVSGQDQTHKRVSNKTTTGTDSNSSAVETLEDLHNVTLPTNNAEVVNNSFVEASDLSKQQSNFGCAANISFNPSVKSILRRHSGCGDLKIMPQTKPCWLMPNGHKLVHTLKDNKNGFTKVQLHKPNVERPKSSPPKSVRWHSIEYNDGTSISIANGDKEIISQPYPPRPVLSNTAQDKSQNISSNKSKPSRRKPKTSQKSKEKKGTKGKKQKVPKKPKESKPKEIIEPHVKENKLFLTTKLLYSIDGKNTFEISKTLNQCTICLHETSDQVDQTLLVHQRTKGNANVTNKLSSSITSTILATKILPSDASRFRSLV</sequence>
<evidence type="ECO:0000313" key="2">
    <source>
        <dbReference type="EMBL" id="CAK8672772.1"/>
    </source>
</evidence>
<organism evidence="2 3">
    <name type="scientific">Clavelina lepadiformis</name>
    <name type="common">Light-bulb sea squirt</name>
    <name type="synonym">Ascidia lepadiformis</name>
    <dbReference type="NCBI Taxonomy" id="159417"/>
    <lineage>
        <taxon>Eukaryota</taxon>
        <taxon>Metazoa</taxon>
        <taxon>Chordata</taxon>
        <taxon>Tunicata</taxon>
        <taxon>Ascidiacea</taxon>
        <taxon>Aplousobranchia</taxon>
        <taxon>Clavelinidae</taxon>
        <taxon>Clavelina</taxon>
    </lineage>
</organism>
<gene>
    <name evidence="2" type="ORF">CVLEPA_LOCUS2459</name>
</gene>
<feature type="region of interest" description="Disordered" evidence="1">
    <location>
        <begin position="519"/>
        <end position="538"/>
    </location>
</feature>
<feature type="compositionally biased region" description="Polar residues" evidence="1">
    <location>
        <begin position="390"/>
        <end position="403"/>
    </location>
</feature>